<dbReference type="SMART" id="SM00382">
    <property type="entry name" value="AAA"/>
    <property type="match status" value="1"/>
</dbReference>
<dbReference type="InterPro" id="IPR001487">
    <property type="entry name" value="Bromodomain"/>
</dbReference>
<dbReference type="Pfam" id="PF00439">
    <property type="entry name" value="Bromodomain"/>
    <property type="match status" value="1"/>
</dbReference>
<keyword evidence="9" id="KW-1185">Reference proteome</keyword>
<evidence type="ECO:0000256" key="4">
    <source>
        <dbReference type="ARBA" id="ARBA00023117"/>
    </source>
</evidence>
<dbReference type="GO" id="GO:0005524">
    <property type="term" value="F:ATP binding"/>
    <property type="evidence" value="ECO:0007669"/>
    <property type="project" value="UniProtKB-KW"/>
</dbReference>
<feature type="compositionally biased region" description="Basic and acidic residues" evidence="6">
    <location>
        <begin position="186"/>
        <end position="198"/>
    </location>
</feature>
<feature type="region of interest" description="Disordered" evidence="6">
    <location>
        <begin position="1530"/>
        <end position="1553"/>
    </location>
</feature>
<dbReference type="InterPro" id="IPR045199">
    <property type="entry name" value="ATAD2-like"/>
</dbReference>
<feature type="compositionally biased region" description="Polar residues" evidence="6">
    <location>
        <begin position="1537"/>
        <end position="1549"/>
    </location>
</feature>
<comment type="similarity">
    <text evidence="1">Belongs to the AAA ATPase family.</text>
</comment>
<feature type="compositionally biased region" description="Gly residues" evidence="6">
    <location>
        <begin position="436"/>
        <end position="460"/>
    </location>
</feature>
<feature type="region of interest" description="Disordered" evidence="6">
    <location>
        <begin position="1"/>
        <end position="484"/>
    </location>
</feature>
<dbReference type="GO" id="GO:0016887">
    <property type="term" value="F:ATP hydrolysis activity"/>
    <property type="evidence" value="ECO:0007669"/>
    <property type="project" value="InterPro"/>
</dbReference>
<feature type="compositionally biased region" description="Low complexity" evidence="6">
    <location>
        <begin position="101"/>
        <end position="119"/>
    </location>
</feature>
<feature type="compositionally biased region" description="Acidic residues" evidence="6">
    <location>
        <begin position="252"/>
        <end position="277"/>
    </location>
</feature>
<dbReference type="PANTHER" id="PTHR23069:SF0">
    <property type="entry name" value="TAT-BINDING HOMOLOG 7"/>
    <property type="match status" value="1"/>
</dbReference>
<dbReference type="SUPFAM" id="SSF52540">
    <property type="entry name" value="P-loop containing nucleoside triphosphate hydrolases"/>
    <property type="match status" value="2"/>
</dbReference>
<evidence type="ECO:0000259" key="7">
    <source>
        <dbReference type="PROSITE" id="PS50014"/>
    </source>
</evidence>
<keyword evidence="3" id="KW-0067">ATP-binding</keyword>
<dbReference type="FunFam" id="3.40.50.300:FF:000061">
    <property type="entry name" value="ATPase family, AAA domain-containing 2"/>
    <property type="match status" value="1"/>
</dbReference>
<keyword evidence="4 5" id="KW-0103">Bromodomain</keyword>
<dbReference type="InterPro" id="IPR003960">
    <property type="entry name" value="ATPase_AAA_CS"/>
</dbReference>
<name>A0A8J4BQQ6_9CHLO</name>
<dbReference type="Gene3D" id="3.40.50.300">
    <property type="entry name" value="P-loop containing nucleotide triphosphate hydrolases"/>
    <property type="match status" value="1"/>
</dbReference>
<feature type="region of interest" description="Disordered" evidence="6">
    <location>
        <begin position="500"/>
        <end position="520"/>
    </location>
</feature>
<feature type="compositionally biased region" description="Acidic residues" evidence="6">
    <location>
        <begin position="39"/>
        <end position="57"/>
    </location>
</feature>
<gene>
    <name evidence="8" type="ORF">Vafri_19562</name>
</gene>
<dbReference type="EMBL" id="BNCO01000079">
    <property type="protein sequence ID" value="GIL65929.1"/>
    <property type="molecule type" value="Genomic_DNA"/>
</dbReference>
<dbReference type="InterPro" id="IPR041569">
    <property type="entry name" value="AAA_lid_3"/>
</dbReference>
<evidence type="ECO:0000256" key="2">
    <source>
        <dbReference type="ARBA" id="ARBA00022741"/>
    </source>
</evidence>
<dbReference type="GO" id="GO:0006334">
    <property type="term" value="P:nucleosome assembly"/>
    <property type="evidence" value="ECO:0007669"/>
    <property type="project" value="TreeGrafter"/>
</dbReference>
<dbReference type="SMART" id="SM00297">
    <property type="entry name" value="BROMO"/>
    <property type="match status" value="1"/>
</dbReference>
<reference evidence="8" key="1">
    <citation type="journal article" date="2021" name="Proc. Natl. Acad. Sci. U.S.A.">
        <title>Three genomes in the algal genus Volvox reveal the fate of a haploid sex-determining region after a transition to homothallism.</title>
        <authorList>
            <person name="Yamamoto K."/>
            <person name="Hamaji T."/>
            <person name="Kawai-Toyooka H."/>
            <person name="Matsuzaki R."/>
            <person name="Takahashi F."/>
            <person name="Nishimura Y."/>
            <person name="Kawachi M."/>
            <person name="Noguchi H."/>
            <person name="Minakuchi Y."/>
            <person name="Umen J.G."/>
            <person name="Toyoda A."/>
            <person name="Nozaki H."/>
        </authorList>
    </citation>
    <scope>NUCLEOTIDE SEQUENCE</scope>
    <source>
        <strain evidence="8">NIES-3780</strain>
    </source>
</reference>
<comment type="caution">
    <text evidence="8">The sequence shown here is derived from an EMBL/GenBank/DDBJ whole genome shotgun (WGS) entry which is preliminary data.</text>
</comment>
<dbReference type="InterPro" id="IPR003959">
    <property type="entry name" value="ATPase_AAA_core"/>
</dbReference>
<dbReference type="Gene3D" id="1.10.8.60">
    <property type="match status" value="1"/>
</dbReference>
<feature type="domain" description="Bromo" evidence="7">
    <location>
        <begin position="1197"/>
        <end position="1251"/>
    </location>
</feature>
<dbReference type="Gene3D" id="1.20.920.10">
    <property type="entry name" value="Bromodomain-like"/>
    <property type="match status" value="1"/>
</dbReference>
<evidence type="ECO:0000256" key="5">
    <source>
        <dbReference type="PROSITE-ProRule" id="PRU00035"/>
    </source>
</evidence>
<protein>
    <recommendedName>
        <fullName evidence="7">Bromo domain-containing protein</fullName>
    </recommendedName>
</protein>
<evidence type="ECO:0000313" key="9">
    <source>
        <dbReference type="Proteomes" id="UP000747399"/>
    </source>
</evidence>
<dbReference type="PANTHER" id="PTHR23069">
    <property type="entry name" value="AAA DOMAIN-CONTAINING"/>
    <property type="match status" value="1"/>
</dbReference>
<evidence type="ECO:0000256" key="1">
    <source>
        <dbReference type="ARBA" id="ARBA00006914"/>
    </source>
</evidence>
<evidence type="ECO:0000256" key="6">
    <source>
        <dbReference type="SAM" id="MobiDB-lite"/>
    </source>
</evidence>
<feature type="compositionally biased region" description="Basic and acidic residues" evidence="6">
    <location>
        <begin position="1412"/>
        <end position="1435"/>
    </location>
</feature>
<feature type="compositionally biased region" description="Acidic residues" evidence="6">
    <location>
        <begin position="287"/>
        <end position="299"/>
    </location>
</feature>
<dbReference type="InterPro" id="IPR027417">
    <property type="entry name" value="P-loop_NTPase"/>
</dbReference>
<dbReference type="PROSITE" id="PS50014">
    <property type="entry name" value="BROMODOMAIN_2"/>
    <property type="match status" value="1"/>
</dbReference>
<evidence type="ECO:0000313" key="8">
    <source>
        <dbReference type="EMBL" id="GIL65929.1"/>
    </source>
</evidence>
<feature type="compositionally biased region" description="Basic and acidic residues" evidence="6">
    <location>
        <begin position="415"/>
        <end position="426"/>
    </location>
</feature>
<feature type="region of interest" description="Disordered" evidence="6">
    <location>
        <begin position="1385"/>
        <end position="1460"/>
    </location>
</feature>
<dbReference type="FunFam" id="1.10.8.60:FF:000016">
    <property type="entry name" value="ATPase family AAA domain-containing protein 2B"/>
    <property type="match status" value="1"/>
</dbReference>
<dbReference type="InterPro" id="IPR036427">
    <property type="entry name" value="Bromodomain-like_sf"/>
</dbReference>
<evidence type="ECO:0000256" key="3">
    <source>
        <dbReference type="ARBA" id="ARBA00022840"/>
    </source>
</evidence>
<dbReference type="SUPFAM" id="SSF47370">
    <property type="entry name" value="Bromodomain"/>
    <property type="match status" value="1"/>
</dbReference>
<feature type="compositionally biased region" description="Basic residues" evidence="6">
    <location>
        <begin position="74"/>
        <end position="100"/>
    </location>
</feature>
<dbReference type="GO" id="GO:0003682">
    <property type="term" value="F:chromatin binding"/>
    <property type="evidence" value="ECO:0007669"/>
    <property type="project" value="TreeGrafter"/>
</dbReference>
<dbReference type="GO" id="GO:0045815">
    <property type="term" value="P:transcription initiation-coupled chromatin remodeling"/>
    <property type="evidence" value="ECO:0007669"/>
    <property type="project" value="TreeGrafter"/>
</dbReference>
<keyword evidence="2" id="KW-0547">Nucleotide-binding</keyword>
<feature type="compositionally biased region" description="Acidic residues" evidence="6">
    <location>
        <begin position="348"/>
        <end position="369"/>
    </location>
</feature>
<dbReference type="Proteomes" id="UP000747399">
    <property type="component" value="Unassembled WGS sequence"/>
</dbReference>
<organism evidence="8 9">
    <name type="scientific">Volvox africanus</name>
    <dbReference type="NCBI Taxonomy" id="51714"/>
    <lineage>
        <taxon>Eukaryota</taxon>
        <taxon>Viridiplantae</taxon>
        <taxon>Chlorophyta</taxon>
        <taxon>core chlorophytes</taxon>
        <taxon>Chlorophyceae</taxon>
        <taxon>CS clade</taxon>
        <taxon>Chlamydomonadales</taxon>
        <taxon>Volvocaceae</taxon>
        <taxon>Volvox</taxon>
    </lineage>
</organism>
<accession>A0A8J4BQQ6</accession>
<dbReference type="GO" id="GO:0042393">
    <property type="term" value="F:histone binding"/>
    <property type="evidence" value="ECO:0007669"/>
    <property type="project" value="TreeGrafter"/>
</dbReference>
<dbReference type="PROSITE" id="PS00674">
    <property type="entry name" value="AAA"/>
    <property type="match status" value="1"/>
</dbReference>
<dbReference type="Pfam" id="PF17862">
    <property type="entry name" value="AAA_lid_3"/>
    <property type="match status" value="1"/>
</dbReference>
<dbReference type="Pfam" id="PF00004">
    <property type="entry name" value="AAA"/>
    <property type="match status" value="1"/>
</dbReference>
<sequence length="1682" mass="177880">MVTTRADKSRRSLAQSPLREVDKNLRPSRLGPATYAEYFTDDDDDDDLEDDLLDSDYDAGTRKAVPNTQMHAKCVQHRQHGGPKTGRKGIPKGSRRKSGQRRSSSQQQRVAALRAAAGRVAGGGSGPRRDVGGLSAPRISGRQSQPPTGQPHRQSRNKNDHSDSGSEEDDEPGDTHAAAVAVGRSGQKDLRRSARLSHDPPINVTSNVGGAVGDYGDDDAIDDSDSGGEPRQRTRTDGQGLHSNGHRTGDHGEEEEEEEDVDDDEGEHSEEEEEEEEDKARDPSSSGEEDGEGEEADDDGGVRKGRYLLRGPQVNPLTKHPAKRPRYSDEPPGEGANRRGGSRRGDDIDGGDDDDSEDEEGPAEDEDEDGSTKRHGNRSRNTGRERSRKGGGSKGPARRYTLRDRSRMVPMSVQEQRRQREELKQREARKRSRGQGASGGKHGGGGGGGGTNRRSGGGWGWRSDASDDDIPDVDGTSGGHPWRNIHQAMGQFAPWQAGLFAQAPPSTPMPGQAITAHGGAQVVPSSAAHMGAAAGAATPGLHGAGGGGGAAPLAAWEQALLADSAAFAAGAGGKEKAGNAEINPVAVDPSVGFDQVGGLDSYIEALKEMVFLPLVYPELFTRFNVQPPRGVLFYGPPGTGKTLVARALAAHATRYGGRKVSFYMRKGADVLSKWVGEAERQLRLLFEEAQRNAPAIIFFDEIDGLAPVRSSRQDQIHNSIVSTLLALMDGMDSRGQVVVIGATNRPDALDGALRRPGRFDRELLFPLPGLQARRCILEIHTRKWSERPSPQLLDELAGLCVGYCGADLKAVCAEAALHAVRRRYPQIYASEDKLIVEPSSVRVEREDFLAAIAAITPASNRSVAAHARPLSGGAAPCLASRLAAILGRLKNTFPPAAQCLAAVSTREGRVGGEGSAAAVSAPSTSLILPPGRAGPSGVGTSLQLRGGPGGGALGSLLSRLPSFLVSRPRLLLCGPAACGQSQLAAALLYALEGLPAHGIGLPALLANPGARSPEEALVWAFVEARRSAPAILYLPHLQLWWQTAPPQLRATLVMLLRDLPPELPLLLLATADVPFCELDREVRTGIFYCVEDVVTLQTPTEQQRRDMLKEPIMAAAEPVDPALLIGLSDAPSSAAAAAEPLPKDPSVGAARAAEARITEELVARRAYEDDQGALRALRMALRGVTLTLLNERRWKQFAAPVDPDEDPDYWRLVSVPMDLATVLARVDGRQYVTISQYLADVALILQGAREYYVDSVRDISRATALVDEAEHLVKARVPLELAKRCEDMLARGGPAPPPPGMELPEELAAARAKAAAARTAAAAVGGGGTGSAGCGTAGIATGGAGTGVYVTRQRAGGQVGHSDGPCVPMFDDPEALLRKTRLLQQREREQQASVAGATQAGRSSQVHARQGLKAEEPAIVDDGKEATSPPDRADPQQELSPGEGKASGDGQAGPSGLVESSGAAATVINGAIPGMADGGVVAAATKRPQTAHAGGKTPAAEAAMDVGAMAEMRKWLHGKDLGCQQQRQQLKRIPRSATRTSLEPATSSGDDGVETMEVAADSHVEDQPPLQPQLQSDVKLQVHGAVGLAAKLHGEPEHDPQDPVALEQAKALLDRTVGDTEAWPLESLELLYTRAAAVLMDHVRTRDRRQVVAALEECLLGSLAAGAGVGGWGGFTNLRARR</sequence>
<dbReference type="InterPro" id="IPR003593">
    <property type="entry name" value="AAA+_ATPase"/>
</dbReference>
<feature type="compositionally biased region" description="Acidic residues" evidence="6">
    <location>
        <begin position="215"/>
        <end position="226"/>
    </location>
</feature>
<dbReference type="GO" id="GO:0006337">
    <property type="term" value="P:nucleosome disassembly"/>
    <property type="evidence" value="ECO:0007669"/>
    <property type="project" value="TreeGrafter"/>
</dbReference>
<feature type="compositionally biased region" description="Basic and acidic residues" evidence="6">
    <location>
        <begin position="1"/>
        <end position="10"/>
    </location>
</feature>
<dbReference type="GO" id="GO:0005634">
    <property type="term" value="C:nucleus"/>
    <property type="evidence" value="ECO:0007669"/>
    <property type="project" value="TreeGrafter"/>
</dbReference>
<proteinExistence type="inferred from homology"/>